<keyword evidence="9" id="KW-0804">Transcription</keyword>
<dbReference type="InterPro" id="IPR036388">
    <property type="entry name" value="WH-like_DNA-bd_sf"/>
</dbReference>
<dbReference type="GO" id="GO:0045892">
    <property type="term" value="P:negative regulation of DNA-templated transcription"/>
    <property type="evidence" value="ECO:0007669"/>
    <property type="project" value="InterPro"/>
</dbReference>
<dbReference type="InterPro" id="IPR050077">
    <property type="entry name" value="LexA_repressor"/>
</dbReference>
<keyword evidence="3" id="KW-0235">DNA replication</keyword>
<dbReference type="Gene3D" id="1.10.10.10">
    <property type="entry name" value="Winged helix-like DNA-binding domain superfamily/Winged helix DNA-binding domain"/>
    <property type="match status" value="1"/>
</dbReference>
<dbReference type="EMBL" id="CP005587">
    <property type="protein sequence ID" value="AGK57073.1"/>
    <property type="molecule type" value="Genomic_DNA"/>
</dbReference>
<evidence type="ECO:0000259" key="13">
    <source>
        <dbReference type="Pfam" id="PF00717"/>
    </source>
</evidence>
<evidence type="ECO:0000256" key="11">
    <source>
        <dbReference type="ARBA" id="ARBA00023236"/>
    </source>
</evidence>
<dbReference type="GO" id="GO:0003677">
    <property type="term" value="F:DNA binding"/>
    <property type="evidence" value="ECO:0007669"/>
    <property type="project" value="UniProtKB-KW"/>
</dbReference>
<dbReference type="InterPro" id="IPR006197">
    <property type="entry name" value="Peptidase_S24_LexA"/>
</dbReference>
<keyword evidence="7" id="KW-0805">Transcription regulation</keyword>
<dbReference type="EC" id="3.4.21.88" evidence="15"/>
<dbReference type="PRINTS" id="PR00726">
    <property type="entry name" value="LEXASERPTASE"/>
</dbReference>
<keyword evidence="2" id="KW-0678">Repressor</keyword>
<dbReference type="GO" id="GO:0006508">
    <property type="term" value="P:proteolysis"/>
    <property type="evidence" value="ECO:0007669"/>
    <property type="project" value="InterPro"/>
</dbReference>
<dbReference type="PANTHER" id="PTHR33516">
    <property type="entry name" value="LEXA REPRESSOR"/>
    <property type="match status" value="1"/>
</dbReference>
<dbReference type="STRING" id="670307.HYPDE_26963"/>
<dbReference type="InterPro" id="IPR015927">
    <property type="entry name" value="Peptidase_S24_S26A/B/C"/>
</dbReference>
<comment type="similarity">
    <text evidence="1 12">Belongs to the peptidase S24 family.</text>
</comment>
<keyword evidence="8" id="KW-0238">DNA-binding</keyword>
<dbReference type="Pfam" id="PF00717">
    <property type="entry name" value="Peptidase_S24"/>
    <property type="match status" value="1"/>
</dbReference>
<dbReference type="GO" id="GO:0004252">
    <property type="term" value="F:serine-type endopeptidase activity"/>
    <property type="evidence" value="ECO:0007669"/>
    <property type="project" value="UniProtKB-EC"/>
</dbReference>
<organism evidence="15 16">
    <name type="scientific">Hyphomicrobium denitrificans 1NES1</name>
    <dbReference type="NCBI Taxonomy" id="670307"/>
    <lineage>
        <taxon>Bacteria</taxon>
        <taxon>Pseudomonadati</taxon>
        <taxon>Pseudomonadota</taxon>
        <taxon>Alphaproteobacteria</taxon>
        <taxon>Hyphomicrobiales</taxon>
        <taxon>Hyphomicrobiaceae</taxon>
        <taxon>Hyphomicrobium</taxon>
    </lineage>
</organism>
<dbReference type="InterPro" id="IPR006200">
    <property type="entry name" value="LexA"/>
</dbReference>
<keyword evidence="5 12" id="KW-0378">Hydrolase</keyword>
<evidence type="ECO:0000256" key="9">
    <source>
        <dbReference type="ARBA" id="ARBA00023163"/>
    </source>
</evidence>
<dbReference type="MEROPS" id="S24.001"/>
<proteinExistence type="inferred from homology"/>
<evidence type="ECO:0000256" key="1">
    <source>
        <dbReference type="ARBA" id="ARBA00007484"/>
    </source>
</evidence>
<gene>
    <name evidence="15" type="ORF">HYPDE_26963</name>
</gene>
<dbReference type="KEGG" id="hdt:HYPDE_26963"/>
<evidence type="ECO:0000256" key="7">
    <source>
        <dbReference type="ARBA" id="ARBA00023015"/>
    </source>
</evidence>
<dbReference type="HOGENOM" id="CLU_066192_45_1_5"/>
<evidence type="ECO:0000256" key="12">
    <source>
        <dbReference type="RuleBase" id="RU003991"/>
    </source>
</evidence>
<dbReference type="PANTHER" id="PTHR33516:SF2">
    <property type="entry name" value="LEXA REPRESSOR-RELATED"/>
    <property type="match status" value="1"/>
</dbReference>
<evidence type="ECO:0000256" key="8">
    <source>
        <dbReference type="ARBA" id="ARBA00023125"/>
    </source>
</evidence>
<evidence type="ECO:0000256" key="10">
    <source>
        <dbReference type="ARBA" id="ARBA00023204"/>
    </source>
</evidence>
<evidence type="ECO:0000313" key="16">
    <source>
        <dbReference type="Proteomes" id="UP000005952"/>
    </source>
</evidence>
<keyword evidence="4" id="KW-0227">DNA damage</keyword>
<dbReference type="AlphaFoldDB" id="N0B2A8"/>
<reference evidence="15 16" key="1">
    <citation type="journal article" date="2013" name="Genome Announc.">
        <title>Genome sequences for three denitrifying bacterial strains isolated from a uranium- and nitrate-contaminated subsurface environment.</title>
        <authorList>
            <person name="Venkatramanan R."/>
            <person name="Prakash O."/>
            <person name="Woyke T."/>
            <person name="Chain P."/>
            <person name="Goodwin L.A."/>
            <person name="Watson D."/>
            <person name="Brooks S."/>
            <person name="Kostka J.E."/>
            <person name="Green S.J."/>
        </authorList>
    </citation>
    <scope>NUCLEOTIDE SEQUENCE [LARGE SCALE GENOMIC DNA]</scope>
    <source>
        <strain evidence="15 16">1NES1</strain>
    </source>
</reference>
<accession>N0B2A8</accession>
<dbReference type="GO" id="GO:0006260">
    <property type="term" value="P:DNA replication"/>
    <property type="evidence" value="ECO:0007669"/>
    <property type="project" value="UniProtKB-KW"/>
</dbReference>
<dbReference type="OrthoDB" id="9802364at2"/>
<dbReference type="Proteomes" id="UP000005952">
    <property type="component" value="Chromosome"/>
</dbReference>
<dbReference type="InterPro" id="IPR006199">
    <property type="entry name" value="LexA_DNA-bd_dom"/>
</dbReference>
<keyword evidence="6 12" id="KW-0068">Autocatalytic cleavage</keyword>
<keyword evidence="11" id="KW-0742">SOS response</keyword>
<dbReference type="GO" id="GO:0006281">
    <property type="term" value="P:DNA repair"/>
    <property type="evidence" value="ECO:0007669"/>
    <property type="project" value="UniProtKB-KW"/>
</dbReference>
<dbReference type="InterPro" id="IPR039418">
    <property type="entry name" value="LexA-like"/>
</dbReference>
<evidence type="ECO:0000256" key="3">
    <source>
        <dbReference type="ARBA" id="ARBA00022705"/>
    </source>
</evidence>
<name>N0B2A8_9HYPH</name>
<keyword evidence="16" id="KW-1185">Reference proteome</keyword>
<dbReference type="NCBIfam" id="TIGR00498">
    <property type="entry name" value="lexA"/>
    <property type="match status" value="1"/>
</dbReference>
<dbReference type="eggNOG" id="COG1974">
    <property type="taxonomic scope" value="Bacteria"/>
</dbReference>
<keyword evidence="10" id="KW-0234">DNA repair</keyword>
<dbReference type="InterPro" id="IPR036390">
    <property type="entry name" value="WH_DNA-bd_sf"/>
</dbReference>
<evidence type="ECO:0000256" key="5">
    <source>
        <dbReference type="ARBA" id="ARBA00022801"/>
    </source>
</evidence>
<dbReference type="RefSeq" id="WP_015597110.1">
    <property type="nucleotide sequence ID" value="NC_021172.1"/>
</dbReference>
<dbReference type="SUPFAM" id="SSF46785">
    <property type="entry name" value="Winged helix' DNA-binding domain"/>
    <property type="match status" value="1"/>
</dbReference>
<dbReference type="CDD" id="cd06529">
    <property type="entry name" value="S24_LexA-like"/>
    <property type="match status" value="1"/>
</dbReference>
<evidence type="ECO:0000259" key="14">
    <source>
        <dbReference type="Pfam" id="PF01726"/>
    </source>
</evidence>
<feature type="domain" description="Peptidase S24/S26A/S26B/S26C" evidence="13">
    <location>
        <begin position="90"/>
        <end position="206"/>
    </location>
</feature>
<dbReference type="Gene3D" id="2.10.109.10">
    <property type="entry name" value="Umud Fragment, subunit A"/>
    <property type="match status" value="1"/>
</dbReference>
<dbReference type="GO" id="GO:0009432">
    <property type="term" value="P:SOS response"/>
    <property type="evidence" value="ECO:0007669"/>
    <property type="project" value="UniProtKB-KW"/>
</dbReference>
<evidence type="ECO:0000256" key="6">
    <source>
        <dbReference type="ARBA" id="ARBA00022813"/>
    </source>
</evidence>
<dbReference type="SUPFAM" id="SSF51306">
    <property type="entry name" value="LexA/Signal peptidase"/>
    <property type="match status" value="1"/>
</dbReference>
<protein>
    <submittedName>
        <fullName evidence="15">LexA repressor</fullName>
        <ecNumber evidence="15">3.4.21.88</ecNumber>
    </submittedName>
</protein>
<evidence type="ECO:0000256" key="2">
    <source>
        <dbReference type="ARBA" id="ARBA00022491"/>
    </source>
</evidence>
<sequence>MIKRFDPGPLRASDRKALTIIRNKILHTGSAPSLRELAAALGFSSARSAVMVVERLTDGGYVKRRESDKTLQLLKMPEDAADRDSTVGVPLVGNAACGTPLLAVENTEAIIPVSTRIARAGEKYFLLRAAGDSMDAVGIDDGALVLVRQQPTAENGQVVVALVDDEATIKELRRSNDAVVLMPKSHNKKHKPIVLRRDFRVQGVVVATLPALES</sequence>
<dbReference type="InterPro" id="IPR036286">
    <property type="entry name" value="LexA/Signal_pep-like_sf"/>
</dbReference>
<dbReference type="Pfam" id="PF01726">
    <property type="entry name" value="LexA_DNA_bind"/>
    <property type="match status" value="1"/>
</dbReference>
<feature type="domain" description="LexA repressor DNA-binding" evidence="14">
    <location>
        <begin position="10"/>
        <end position="66"/>
    </location>
</feature>
<evidence type="ECO:0000313" key="15">
    <source>
        <dbReference type="EMBL" id="AGK57073.1"/>
    </source>
</evidence>
<evidence type="ECO:0000256" key="4">
    <source>
        <dbReference type="ARBA" id="ARBA00022763"/>
    </source>
</evidence>